<evidence type="ECO:0000313" key="2">
    <source>
        <dbReference type="Proteomes" id="UP000184079"/>
    </source>
</evidence>
<accession>A0A1M5NUG9</accession>
<reference evidence="2" key="1">
    <citation type="submission" date="2016-11" db="EMBL/GenBank/DDBJ databases">
        <authorList>
            <person name="Varghese N."/>
            <person name="Submissions S."/>
        </authorList>
    </citation>
    <scope>NUCLEOTIDE SEQUENCE [LARGE SCALE GENOMIC DNA]</scope>
    <source>
        <strain evidence="2">CGMCC 1.6496</strain>
    </source>
</reference>
<proteinExistence type="predicted"/>
<evidence type="ECO:0000313" key="1">
    <source>
        <dbReference type="EMBL" id="SHG92593.1"/>
    </source>
</evidence>
<gene>
    <name evidence="1" type="ORF">SAMN05421807_102332</name>
</gene>
<dbReference type="EMBL" id="FQXD01000002">
    <property type="protein sequence ID" value="SHG92593.1"/>
    <property type="molecule type" value="Genomic_DNA"/>
</dbReference>
<keyword evidence="2" id="KW-1185">Reference proteome</keyword>
<dbReference type="AlphaFoldDB" id="A0A1M5NUG9"/>
<sequence>MIDLQFETRSLIFDNLLIYETRQLRKKLATRFFHYGRFYTC</sequence>
<protein>
    <submittedName>
        <fullName evidence="1">Uncharacterized protein</fullName>
    </submittedName>
</protein>
<dbReference type="Proteomes" id="UP000184079">
    <property type="component" value="Unassembled WGS sequence"/>
</dbReference>
<organism evidence="1 2">
    <name type="scientific">Virgibacillus chiguensis</name>
    <dbReference type="NCBI Taxonomy" id="411959"/>
    <lineage>
        <taxon>Bacteria</taxon>
        <taxon>Bacillati</taxon>
        <taxon>Bacillota</taxon>
        <taxon>Bacilli</taxon>
        <taxon>Bacillales</taxon>
        <taxon>Bacillaceae</taxon>
        <taxon>Virgibacillus</taxon>
    </lineage>
</organism>
<name>A0A1M5NUG9_9BACI</name>